<evidence type="ECO:0000256" key="5">
    <source>
        <dbReference type="ARBA" id="ARBA00022989"/>
    </source>
</evidence>
<reference evidence="8 9" key="1">
    <citation type="submission" date="2018-10" db="EMBL/GenBank/DDBJ databases">
        <title>Isolation from cow dung.</title>
        <authorList>
            <person name="Ling L."/>
        </authorList>
    </citation>
    <scope>NUCLEOTIDE SEQUENCE [LARGE SCALE GENOMIC DNA]</scope>
    <source>
        <strain evidence="8 9">NEAU-LL90</strain>
    </source>
</reference>
<feature type="transmembrane region" description="Helical" evidence="7">
    <location>
        <begin position="20"/>
        <end position="41"/>
    </location>
</feature>
<dbReference type="Proteomes" id="UP000279275">
    <property type="component" value="Unassembled WGS sequence"/>
</dbReference>
<feature type="transmembrane region" description="Helical" evidence="7">
    <location>
        <begin position="93"/>
        <end position="111"/>
    </location>
</feature>
<dbReference type="OrthoDB" id="5191770at2"/>
<proteinExistence type="inferred from homology"/>
<sequence>MTTTTLALTPGYWSNLGHGVGAILAYAALGLALILIGFQAIDSSTPGPLRKMIATGNPNAVIIAAAGVTSMALIVVVAIWASSGRLTEGLISTAVYGLVGIVAQVVAMRLLERALGLNIGNLLKAHHHELQSSIVAAAHLSIGLIVAVSII</sequence>
<dbReference type="RefSeq" id="WP_122186517.1">
    <property type="nucleotide sequence ID" value="NZ_RFFH01000001.1"/>
</dbReference>
<keyword evidence="3" id="KW-1003">Cell membrane</keyword>
<evidence type="ECO:0000256" key="6">
    <source>
        <dbReference type="ARBA" id="ARBA00023136"/>
    </source>
</evidence>
<gene>
    <name evidence="8" type="ORF">EBN03_04665</name>
</gene>
<keyword evidence="5 7" id="KW-1133">Transmembrane helix</keyword>
<evidence type="ECO:0000256" key="3">
    <source>
        <dbReference type="ARBA" id="ARBA00022475"/>
    </source>
</evidence>
<dbReference type="InterPro" id="IPR007140">
    <property type="entry name" value="DUF350"/>
</dbReference>
<evidence type="ECO:0000256" key="2">
    <source>
        <dbReference type="ARBA" id="ARBA00005779"/>
    </source>
</evidence>
<keyword evidence="9" id="KW-1185">Reference proteome</keyword>
<keyword evidence="4 7" id="KW-0812">Transmembrane</keyword>
<dbReference type="AlphaFoldDB" id="A0A3M2LDD5"/>
<feature type="transmembrane region" description="Helical" evidence="7">
    <location>
        <begin position="61"/>
        <end position="81"/>
    </location>
</feature>
<evidence type="ECO:0000256" key="4">
    <source>
        <dbReference type="ARBA" id="ARBA00022692"/>
    </source>
</evidence>
<protein>
    <submittedName>
        <fullName evidence="8">DUF350 domain-containing protein</fullName>
    </submittedName>
</protein>
<dbReference type="EMBL" id="RFFH01000001">
    <property type="protein sequence ID" value="RMI35539.1"/>
    <property type="molecule type" value="Genomic_DNA"/>
</dbReference>
<evidence type="ECO:0000313" key="8">
    <source>
        <dbReference type="EMBL" id="RMI35539.1"/>
    </source>
</evidence>
<evidence type="ECO:0000313" key="9">
    <source>
        <dbReference type="Proteomes" id="UP000279275"/>
    </source>
</evidence>
<comment type="similarity">
    <text evidence="2">Belongs to the UPF0719 family.</text>
</comment>
<comment type="caution">
    <text evidence="8">The sequence shown here is derived from an EMBL/GenBank/DDBJ whole genome shotgun (WGS) entry which is preliminary data.</text>
</comment>
<evidence type="ECO:0000256" key="1">
    <source>
        <dbReference type="ARBA" id="ARBA00004651"/>
    </source>
</evidence>
<dbReference type="GO" id="GO:0005886">
    <property type="term" value="C:plasma membrane"/>
    <property type="evidence" value="ECO:0007669"/>
    <property type="project" value="UniProtKB-SubCell"/>
</dbReference>
<keyword evidence="6 7" id="KW-0472">Membrane</keyword>
<feature type="transmembrane region" description="Helical" evidence="7">
    <location>
        <begin position="132"/>
        <end position="150"/>
    </location>
</feature>
<comment type="subcellular location">
    <subcellularLocation>
        <location evidence="1">Cell membrane</location>
        <topology evidence="1">Multi-pass membrane protein</topology>
    </subcellularLocation>
</comment>
<name>A0A3M2LDD5_9NOCA</name>
<accession>A0A3M2LDD5</accession>
<evidence type="ECO:0000256" key="7">
    <source>
        <dbReference type="SAM" id="Phobius"/>
    </source>
</evidence>
<dbReference type="Pfam" id="PF03994">
    <property type="entry name" value="DUF350"/>
    <property type="match status" value="1"/>
</dbReference>
<organism evidence="8 9">
    <name type="scientific">Nocardia stercoris</name>
    <dbReference type="NCBI Taxonomy" id="2483361"/>
    <lineage>
        <taxon>Bacteria</taxon>
        <taxon>Bacillati</taxon>
        <taxon>Actinomycetota</taxon>
        <taxon>Actinomycetes</taxon>
        <taxon>Mycobacteriales</taxon>
        <taxon>Nocardiaceae</taxon>
        <taxon>Nocardia</taxon>
    </lineage>
</organism>